<reference evidence="9 10" key="1">
    <citation type="submission" date="2024-05" db="EMBL/GenBank/DDBJ databases">
        <authorList>
            <person name="Wallberg A."/>
        </authorList>
    </citation>
    <scope>NUCLEOTIDE SEQUENCE [LARGE SCALE GENOMIC DNA]</scope>
</reference>
<keyword evidence="4" id="KW-0808">Transferase</keyword>
<evidence type="ECO:0000256" key="5">
    <source>
        <dbReference type="ARBA" id="ARBA00023034"/>
    </source>
</evidence>
<dbReference type="Gene3D" id="3.90.550.20">
    <property type="match status" value="1"/>
</dbReference>
<dbReference type="InterPro" id="IPR029044">
    <property type="entry name" value="Nucleotide-diphossugar_trans"/>
</dbReference>
<dbReference type="SUPFAM" id="SSF53448">
    <property type="entry name" value="Nucleotide-diphospho-sugar transferases"/>
    <property type="match status" value="1"/>
</dbReference>
<protein>
    <recommendedName>
        <fullName evidence="8">Alpha 1,4-glycosyltransferase domain-containing protein</fullName>
    </recommendedName>
</protein>
<dbReference type="Pfam" id="PF04572">
    <property type="entry name" value="Gb3_synth"/>
    <property type="match status" value="1"/>
</dbReference>
<keyword evidence="7" id="KW-0812">Transmembrane</keyword>
<dbReference type="InterPro" id="IPR007577">
    <property type="entry name" value="GlycoTrfase_DXD_sugar-bd_CS"/>
</dbReference>
<dbReference type="PANTHER" id="PTHR12042:SF21">
    <property type="entry name" value="ALPHA1,4-GALACTOSYLTRANSFERASE 1-RELATED"/>
    <property type="match status" value="1"/>
</dbReference>
<dbReference type="GO" id="GO:0016758">
    <property type="term" value="F:hexosyltransferase activity"/>
    <property type="evidence" value="ECO:0007669"/>
    <property type="project" value="TreeGrafter"/>
</dbReference>
<organism evidence="9 10">
    <name type="scientific">Meganyctiphanes norvegica</name>
    <name type="common">Northern krill</name>
    <name type="synonym">Thysanopoda norvegica</name>
    <dbReference type="NCBI Taxonomy" id="48144"/>
    <lineage>
        <taxon>Eukaryota</taxon>
        <taxon>Metazoa</taxon>
        <taxon>Ecdysozoa</taxon>
        <taxon>Arthropoda</taxon>
        <taxon>Crustacea</taxon>
        <taxon>Multicrustacea</taxon>
        <taxon>Malacostraca</taxon>
        <taxon>Eumalacostraca</taxon>
        <taxon>Eucarida</taxon>
        <taxon>Euphausiacea</taxon>
        <taxon>Euphausiidae</taxon>
        <taxon>Meganyctiphanes</taxon>
    </lineage>
</organism>
<sequence length="319" mass="36299">MFLPRRRRICFAGTGILTVTVGLLILFYEPNTYSHRVLPTSGPSHNGIFFIEHSFKQPHEAYRIKFNIISKNKSYDSFVVPVTAKKIRNSSMMAEILSSYSNIQMVNLNVSKAFTDTPLHDWYKKKQWTRSYWPSSHFSDALRWLCLLQFGGTYMDMDVVVMRPLPDAPNYLGLESHLWASAGVVRFTRGHPLALAFVEQMAQHFDPLEWGANGPKLITKVLQDKCGLKLPSGATPGCMDVTVLPPKAFYPIPWWDWKLYVTENVSLSQKLVEDKEVFALHVWNHLSSYSTIHLHSRQPYATAATRNCPITVAAVGDSF</sequence>
<feature type="transmembrane region" description="Helical" evidence="7">
    <location>
        <begin position="9"/>
        <end position="28"/>
    </location>
</feature>
<dbReference type="PANTHER" id="PTHR12042">
    <property type="entry name" value="LACTOSYLCERAMIDE 4-ALPHA-GALACTOSYLTRANSFERASE ALPHA- 1,4-GALACTOSYLTRANSFERASE"/>
    <property type="match status" value="1"/>
</dbReference>
<dbReference type="Pfam" id="PF04488">
    <property type="entry name" value="Gly_transf_sug"/>
    <property type="match status" value="1"/>
</dbReference>
<evidence type="ECO:0000256" key="4">
    <source>
        <dbReference type="ARBA" id="ARBA00022679"/>
    </source>
</evidence>
<evidence type="ECO:0000256" key="1">
    <source>
        <dbReference type="ARBA" id="ARBA00004323"/>
    </source>
</evidence>
<comment type="subcellular location">
    <subcellularLocation>
        <location evidence="1">Golgi apparatus membrane</location>
        <topology evidence="1">Single-pass type II membrane protein</topology>
    </subcellularLocation>
</comment>
<dbReference type="InterPro" id="IPR007652">
    <property type="entry name" value="A1-4-GlycosylTfrase_dom"/>
</dbReference>
<evidence type="ECO:0000313" key="10">
    <source>
        <dbReference type="Proteomes" id="UP001497623"/>
    </source>
</evidence>
<evidence type="ECO:0000256" key="2">
    <source>
        <dbReference type="ARBA" id="ARBA00009003"/>
    </source>
</evidence>
<dbReference type="InterPro" id="IPR051981">
    <property type="entry name" value="Glycosyltransf_32"/>
</dbReference>
<feature type="non-terminal residue" evidence="9">
    <location>
        <position position="319"/>
    </location>
</feature>
<gene>
    <name evidence="9" type="ORF">MNOR_LOCUS27990</name>
</gene>
<keyword evidence="6 7" id="KW-0472">Membrane</keyword>
<keyword evidence="3" id="KW-0328">Glycosyltransferase</keyword>
<dbReference type="GO" id="GO:0006688">
    <property type="term" value="P:glycosphingolipid biosynthetic process"/>
    <property type="evidence" value="ECO:0007669"/>
    <property type="project" value="TreeGrafter"/>
</dbReference>
<comment type="caution">
    <text evidence="9">The sequence shown here is derived from an EMBL/GenBank/DDBJ whole genome shotgun (WGS) entry which is preliminary data.</text>
</comment>
<proteinExistence type="inferred from homology"/>
<evidence type="ECO:0000256" key="7">
    <source>
        <dbReference type="SAM" id="Phobius"/>
    </source>
</evidence>
<dbReference type="EMBL" id="CAXKWB010030203">
    <property type="protein sequence ID" value="CAL4137240.1"/>
    <property type="molecule type" value="Genomic_DNA"/>
</dbReference>
<keyword evidence="10" id="KW-1185">Reference proteome</keyword>
<dbReference type="AlphaFoldDB" id="A0AAV2RT51"/>
<dbReference type="Proteomes" id="UP001497623">
    <property type="component" value="Unassembled WGS sequence"/>
</dbReference>
<evidence type="ECO:0000259" key="8">
    <source>
        <dbReference type="Pfam" id="PF04572"/>
    </source>
</evidence>
<keyword evidence="7" id="KW-1133">Transmembrane helix</keyword>
<feature type="domain" description="Alpha 1,4-glycosyltransferase" evidence="8">
    <location>
        <begin position="187"/>
        <end position="314"/>
    </location>
</feature>
<name>A0AAV2RT51_MEGNR</name>
<evidence type="ECO:0000256" key="3">
    <source>
        <dbReference type="ARBA" id="ARBA00022676"/>
    </source>
</evidence>
<evidence type="ECO:0000256" key="6">
    <source>
        <dbReference type="ARBA" id="ARBA00023136"/>
    </source>
</evidence>
<keyword evidence="5" id="KW-0333">Golgi apparatus</keyword>
<dbReference type="GO" id="GO:0000139">
    <property type="term" value="C:Golgi membrane"/>
    <property type="evidence" value="ECO:0007669"/>
    <property type="project" value="UniProtKB-SubCell"/>
</dbReference>
<evidence type="ECO:0000313" key="9">
    <source>
        <dbReference type="EMBL" id="CAL4137240.1"/>
    </source>
</evidence>
<comment type="similarity">
    <text evidence="2">Belongs to the glycosyltransferase 32 family.</text>
</comment>
<accession>A0AAV2RT51</accession>